<evidence type="ECO:0000313" key="18">
    <source>
        <dbReference type="Ensembl" id="ENSCHIP00010025687.1"/>
    </source>
</evidence>
<keyword evidence="10" id="KW-0496">Mitochondrion</keyword>
<dbReference type="GO" id="GO:0070813">
    <property type="term" value="P:hydrogen sulfide metabolic process"/>
    <property type="evidence" value="ECO:0007669"/>
    <property type="project" value="TreeGrafter"/>
</dbReference>
<accession>A0A8C2RA49</accession>
<keyword evidence="9" id="KW-0408">Iron</keyword>
<dbReference type="GO" id="GO:0005739">
    <property type="term" value="C:mitochondrion"/>
    <property type="evidence" value="ECO:0007669"/>
    <property type="project" value="UniProtKB-SubCell"/>
</dbReference>
<dbReference type="Pfam" id="PF00753">
    <property type="entry name" value="Lactamase_B"/>
    <property type="match status" value="1"/>
</dbReference>
<reference evidence="18" key="1">
    <citation type="submission" date="2019-03" db="EMBL/GenBank/DDBJ databases">
        <title>Genome sequencing and reference-guided assembly of Black Bengal Goat (Capra hircus).</title>
        <authorList>
            <person name="Siddiki A.Z."/>
            <person name="Baten A."/>
            <person name="Billah M."/>
            <person name="Alam M.A.U."/>
            <person name="Shawrob K.S.M."/>
            <person name="Saha S."/>
            <person name="Chowdhury M."/>
            <person name="Rahman A.H."/>
            <person name="Stear M."/>
            <person name="Miah G."/>
            <person name="Das G.B."/>
            <person name="Hossain M.M."/>
            <person name="Kumkum M."/>
            <person name="Islam M.S."/>
            <person name="Mollah A.M."/>
            <person name="Ahsan A."/>
            <person name="Tusar F."/>
            <person name="Khan M.K.I."/>
        </authorList>
    </citation>
    <scope>NUCLEOTIDE SEQUENCE [LARGE SCALE GENOMIC DNA]</scope>
</reference>
<dbReference type="GO" id="GO:0006749">
    <property type="term" value="P:glutathione metabolic process"/>
    <property type="evidence" value="ECO:0007669"/>
    <property type="project" value="InterPro"/>
</dbReference>
<evidence type="ECO:0000256" key="2">
    <source>
        <dbReference type="ARBA" id="ARBA00004173"/>
    </source>
</evidence>
<evidence type="ECO:0000256" key="6">
    <source>
        <dbReference type="ARBA" id="ARBA00022964"/>
    </source>
</evidence>
<dbReference type="PANTHER" id="PTHR43084">
    <property type="entry name" value="PERSULFIDE DIOXYGENASE ETHE1"/>
    <property type="match status" value="1"/>
</dbReference>
<comment type="subunit">
    <text evidence="12">Homodimer. Monomer. Interacts with TST. May interact with RELA.</text>
</comment>
<evidence type="ECO:0000256" key="12">
    <source>
        <dbReference type="ARBA" id="ARBA00065219"/>
    </source>
</evidence>
<feature type="domain" description="Metallo-beta-lactamase" evidence="17">
    <location>
        <begin position="34"/>
        <end position="195"/>
    </location>
</feature>
<comment type="catalytic activity">
    <reaction evidence="11">
        <text>S-sulfanylglutathione + O2 + H2O = sulfite + glutathione + 2 H(+)</text>
        <dbReference type="Rhea" id="RHEA:12981"/>
        <dbReference type="ChEBI" id="CHEBI:15377"/>
        <dbReference type="ChEBI" id="CHEBI:15378"/>
        <dbReference type="ChEBI" id="CHEBI:15379"/>
        <dbReference type="ChEBI" id="CHEBI:17359"/>
        <dbReference type="ChEBI" id="CHEBI:57925"/>
        <dbReference type="ChEBI" id="CHEBI:58905"/>
        <dbReference type="EC" id="1.13.11.18"/>
    </reaction>
</comment>
<evidence type="ECO:0000256" key="10">
    <source>
        <dbReference type="ARBA" id="ARBA00023128"/>
    </source>
</evidence>
<dbReference type="SMART" id="SM00849">
    <property type="entry name" value="Lactamase_B"/>
    <property type="match status" value="1"/>
</dbReference>
<keyword evidence="6" id="KW-0223">Dioxygenase</keyword>
<dbReference type="Ensembl" id="ENSCHIT00010036257.1">
    <property type="protein sequence ID" value="ENSCHIP00010025687.1"/>
    <property type="gene ID" value="ENSCHIG00010018732.1"/>
</dbReference>
<dbReference type="GO" id="GO:0050313">
    <property type="term" value="F:sulfur dioxygenase activity"/>
    <property type="evidence" value="ECO:0007669"/>
    <property type="project" value="UniProtKB-EC"/>
</dbReference>
<evidence type="ECO:0000256" key="14">
    <source>
        <dbReference type="ARBA" id="ARBA00067300"/>
    </source>
</evidence>
<dbReference type="AlphaFoldDB" id="A0A8C2RA49"/>
<dbReference type="InterPro" id="IPR036866">
    <property type="entry name" value="RibonucZ/Hydroxyglut_hydro"/>
</dbReference>
<dbReference type="InterPro" id="IPR051682">
    <property type="entry name" value="Mito_Persulfide_Diox"/>
</dbReference>
<dbReference type="PANTHER" id="PTHR43084:SF1">
    <property type="entry name" value="PERSULFIDE DIOXYGENASE ETHE1, MITOCHONDRIAL"/>
    <property type="match status" value="1"/>
</dbReference>
<feature type="compositionally biased region" description="Basic residues" evidence="16">
    <location>
        <begin position="347"/>
        <end position="362"/>
    </location>
</feature>
<comment type="similarity">
    <text evidence="3">Belongs to the metallo-beta-lactamase superfamily. Glyoxalase II family.</text>
</comment>
<name>A0A8C2RA49_CAPHI</name>
<evidence type="ECO:0000256" key="3">
    <source>
        <dbReference type="ARBA" id="ARBA00006759"/>
    </source>
</evidence>
<dbReference type="InterPro" id="IPR001279">
    <property type="entry name" value="Metallo-B-lactamas"/>
</dbReference>
<dbReference type="FunFam" id="3.60.15.10:FF:000013">
    <property type="entry name" value="Persulfide dioxygenase ETHE1, mitochondrial"/>
    <property type="match status" value="1"/>
</dbReference>
<dbReference type="InterPro" id="IPR044528">
    <property type="entry name" value="POD-like_MBL-fold"/>
</dbReference>
<evidence type="ECO:0000256" key="15">
    <source>
        <dbReference type="ARBA" id="ARBA00077964"/>
    </source>
</evidence>
<organism evidence="18">
    <name type="scientific">Capra hircus</name>
    <name type="common">Goat</name>
    <dbReference type="NCBI Taxonomy" id="9925"/>
    <lineage>
        <taxon>Eukaryota</taxon>
        <taxon>Metazoa</taxon>
        <taxon>Chordata</taxon>
        <taxon>Craniata</taxon>
        <taxon>Vertebrata</taxon>
        <taxon>Euteleostomi</taxon>
        <taxon>Mammalia</taxon>
        <taxon>Eutheria</taxon>
        <taxon>Laurasiatheria</taxon>
        <taxon>Artiodactyla</taxon>
        <taxon>Ruminantia</taxon>
        <taxon>Pecora</taxon>
        <taxon>Bovidae</taxon>
        <taxon>Caprinae</taxon>
        <taxon>Capra</taxon>
    </lineage>
</organism>
<dbReference type="SUPFAM" id="SSF56281">
    <property type="entry name" value="Metallo-hydrolase/oxidoreductase"/>
    <property type="match status" value="1"/>
</dbReference>
<evidence type="ECO:0000256" key="9">
    <source>
        <dbReference type="ARBA" id="ARBA00023004"/>
    </source>
</evidence>
<proteinExistence type="inferred from homology"/>
<evidence type="ECO:0000256" key="13">
    <source>
        <dbReference type="ARBA" id="ARBA00066686"/>
    </source>
</evidence>
<dbReference type="EC" id="1.13.11.18" evidence="13"/>
<dbReference type="CDD" id="cd07724">
    <property type="entry name" value="POD-like_MBL-fold"/>
    <property type="match status" value="1"/>
</dbReference>
<evidence type="ECO:0000256" key="11">
    <source>
        <dbReference type="ARBA" id="ARBA00050990"/>
    </source>
</evidence>
<comment type="cofactor">
    <cofactor evidence="1">
        <name>Fe(2+)</name>
        <dbReference type="ChEBI" id="CHEBI:29033"/>
    </cofactor>
</comment>
<comment type="subcellular location">
    <subcellularLocation>
        <location evidence="2">Mitochondrion</location>
    </subcellularLocation>
</comment>
<feature type="region of interest" description="Disordered" evidence="16">
    <location>
        <begin position="253"/>
        <end position="386"/>
    </location>
</feature>
<keyword evidence="7" id="KW-0007">Acetylation</keyword>
<evidence type="ECO:0000256" key="16">
    <source>
        <dbReference type="SAM" id="MobiDB-lite"/>
    </source>
</evidence>
<dbReference type="GO" id="GO:0046872">
    <property type="term" value="F:metal ion binding"/>
    <property type="evidence" value="ECO:0007669"/>
    <property type="project" value="UniProtKB-KW"/>
</dbReference>
<keyword evidence="8" id="KW-0560">Oxidoreductase</keyword>
<keyword evidence="4" id="KW-0479">Metal-binding</keyword>
<keyword evidence="5" id="KW-0809">Transit peptide</keyword>
<evidence type="ECO:0000256" key="5">
    <source>
        <dbReference type="ARBA" id="ARBA00022946"/>
    </source>
</evidence>
<evidence type="ECO:0000259" key="17">
    <source>
        <dbReference type="SMART" id="SM00849"/>
    </source>
</evidence>
<evidence type="ECO:0000256" key="4">
    <source>
        <dbReference type="ARBA" id="ARBA00022723"/>
    </source>
</evidence>
<sequence length="386" mass="42761">MAGSALKVAGRRLSQHTGSGAPVLLRQMFESKSCTYTYLLGDRESREAVLIDPVLETAQRDAQLVKELGLRLLYAVNTHCHADHITGSGLLRSLLPGCQSVISRLSGAQADWHIEDGDSIQFGRFALETRASPGHTPGCVTFVLNDHSMAFTGDALLIRGCGRTDFQQGCAKTLYHSVHEKIFTLPGNCLIYPAHDYHGLTVSTVEEERTLNPRLTLSCEEFVKVMDKLNLPKPQQIATCPVGRNCCAGAQNGARRSLSRPRPPDGNSQRPWGRGAARTWGPRRRRSRSATQRSDLKGPPSPGGTPKTPASGRRPRPRQSFRAAKELSSRRRKRKKWEKAAAPKAATMRRRLRLQCRPRPRPPHQLCPEKGCEGRRGGFARSSWRP</sequence>
<protein>
    <recommendedName>
        <fullName evidence="14">Persulfide dioxygenase ETHE1, mitochondrial</fullName>
        <ecNumber evidence="13">1.13.11.18</ecNumber>
    </recommendedName>
    <alternativeName>
        <fullName evidence="15">Sulfur dioxygenase ETHE1</fullName>
    </alternativeName>
</protein>
<evidence type="ECO:0000256" key="8">
    <source>
        <dbReference type="ARBA" id="ARBA00023002"/>
    </source>
</evidence>
<reference evidence="18" key="2">
    <citation type="submission" date="2025-08" db="UniProtKB">
        <authorList>
            <consortium name="Ensembl"/>
        </authorList>
    </citation>
    <scope>IDENTIFICATION</scope>
</reference>
<dbReference type="Gene3D" id="3.60.15.10">
    <property type="entry name" value="Ribonuclease Z/Hydroxyacylglutathione hydrolase-like"/>
    <property type="match status" value="1"/>
</dbReference>
<evidence type="ECO:0000256" key="7">
    <source>
        <dbReference type="ARBA" id="ARBA00022990"/>
    </source>
</evidence>
<evidence type="ECO:0000256" key="1">
    <source>
        <dbReference type="ARBA" id="ARBA00001954"/>
    </source>
</evidence>